<accession>A0A6M8EWG9</accession>
<feature type="domain" description="DUF4130" evidence="1">
    <location>
        <begin position="82"/>
        <end position="240"/>
    </location>
</feature>
<dbReference type="Proteomes" id="UP000503483">
    <property type="component" value="Chromosome"/>
</dbReference>
<evidence type="ECO:0000259" key="1">
    <source>
        <dbReference type="Pfam" id="PF13566"/>
    </source>
</evidence>
<name>A0A6M8EWG9_9BACT</name>
<gene>
    <name evidence="2" type="ORF">AACT_1702</name>
</gene>
<dbReference type="AlphaFoldDB" id="A0A6M8EWG9"/>
<evidence type="ECO:0000313" key="3">
    <source>
        <dbReference type="Proteomes" id="UP000503483"/>
    </source>
</evidence>
<sequence length="246" mass="29584">MILLYDSTFEGFLSLIYEVYYKKLKPTNIYKTLPNEIIFDEVKTIETNEENYKKVLEAIKTKFTKNILEKILNIFMCDSKDFEMALLEYIIIGFKDAKQLNNINNSCVFYLNSLEKELFKNVHKMYAFIRFEELEDGSLYAKLECKFNVVYFLAKHFLKRFNNQNFIIHDISRKLAFIKIDDNYSLQEVAFFEEPNKSQNEDKFQKLWKSFFSGVTIKERINPKLQTQLVPLIYRTYMTEFFNERT</sequence>
<evidence type="ECO:0000313" key="2">
    <source>
        <dbReference type="EMBL" id="QKE28857.1"/>
    </source>
</evidence>
<organism evidence="2 3">
    <name type="scientific">Arcobacter acticola</name>
    <dbReference type="NCBI Taxonomy" id="1849015"/>
    <lineage>
        <taxon>Bacteria</taxon>
        <taxon>Pseudomonadati</taxon>
        <taxon>Campylobacterota</taxon>
        <taxon>Epsilonproteobacteria</taxon>
        <taxon>Campylobacterales</taxon>
        <taxon>Arcobacteraceae</taxon>
        <taxon>Arcobacter</taxon>
    </lineage>
</organism>
<dbReference type="Pfam" id="PF13566">
    <property type="entry name" value="DUF4130"/>
    <property type="match status" value="1"/>
</dbReference>
<proteinExistence type="predicted"/>
<protein>
    <submittedName>
        <fullName evidence="2">DNA metabolism protein (DUF4130 domain)</fullName>
    </submittedName>
</protein>
<dbReference type="NCBIfam" id="TIGR03915">
    <property type="entry name" value="SAM_7_link_chp"/>
    <property type="match status" value="1"/>
</dbReference>
<dbReference type="InterPro" id="IPR023875">
    <property type="entry name" value="DNA_repair_put"/>
</dbReference>
<dbReference type="KEGG" id="paco:AACT_1702"/>
<dbReference type="RefSeq" id="WP_172126413.1">
    <property type="nucleotide sequence ID" value="NZ_CP042652.1"/>
</dbReference>
<dbReference type="EMBL" id="CP042652">
    <property type="protein sequence ID" value="QKE28857.1"/>
    <property type="molecule type" value="Genomic_DNA"/>
</dbReference>
<reference evidence="2 3" key="1">
    <citation type="submission" date="2019-08" db="EMBL/GenBank/DDBJ databases">
        <title>Complete genome sequence of Arcobacter acticola.</title>
        <authorList>
            <person name="Miller W."/>
        </authorList>
    </citation>
    <scope>NUCLEOTIDE SEQUENCE [LARGE SCALE GENOMIC DNA]</scope>
    <source>
        <strain evidence="2 3">KCTC 52212</strain>
    </source>
</reference>
<dbReference type="InterPro" id="IPR025404">
    <property type="entry name" value="DUF4130"/>
</dbReference>
<keyword evidence="3" id="KW-1185">Reference proteome</keyword>